<evidence type="ECO:0000256" key="9">
    <source>
        <dbReference type="ARBA" id="ARBA00022723"/>
    </source>
</evidence>
<dbReference type="InterPro" id="IPR007197">
    <property type="entry name" value="rSAM"/>
</dbReference>
<organism evidence="18 19">
    <name type="scientific">Flavobacterium alvei</name>
    <dbReference type="NCBI Taxonomy" id="2080416"/>
    <lineage>
        <taxon>Bacteria</taxon>
        <taxon>Pseudomonadati</taxon>
        <taxon>Bacteroidota</taxon>
        <taxon>Flavobacteriia</taxon>
        <taxon>Flavobacteriales</taxon>
        <taxon>Flavobacteriaceae</taxon>
        <taxon>Flavobacterium</taxon>
    </lineage>
</organism>
<comment type="similarity">
    <text evidence="14">Belongs to the methylthiotransferase family. MtaB subfamily.</text>
</comment>
<evidence type="ECO:0000256" key="6">
    <source>
        <dbReference type="ARBA" id="ARBA00022679"/>
    </source>
</evidence>
<dbReference type="EMBL" id="PQVG01000001">
    <property type="protein sequence ID" value="POY41131.1"/>
    <property type="molecule type" value="Genomic_DNA"/>
</dbReference>
<feature type="domain" description="Radical SAM core" evidence="17">
    <location>
        <begin position="140"/>
        <end position="374"/>
    </location>
</feature>
<reference evidence="18 19" key="1">
    <citation type="submission" date="2018-01" db="EMBL/GenBank/DDBJ databases">
        <authorList>
            <person name="Gaut B.S."/>
            <person name="Morton B.R."/>
            <person name="Clegg M.T."/>
            <person name="Duvall M.R."/>
        </authorList>
    </citation>
    <scope>NUCLEOTIDE SEQUENCE [LARGE SCALE GENOMIC DNA]</scope>
    <source>
        <strain evidence="18 19">HR-AY</strain>
    </source>
</reference>
<dbReference type="SMART" id="SM00729">
    <property type="entry name" value="Elp3"/>
    <property type="match status" value="1"/>
</dbReference>
<keyword evidence="4" id="KW-0004">4Fe-4S</keyword>
<keyword evidence="10" id="KW-0408">Iron</keyword>
<dbReference type="PROSITE" id="PS51449">
    <property type="entry name" value="MTTASE_N"/>
    <property type="match status" value="1"/>
</dbReference>
<dbReference type="FunFam" id="3.40.50.12160:FF:000004">
    <property type="entry name" value="Threonylcarbamoyladenosine tRNA methylthiotransferase MtaB"/>
    <property type="match status" value="1"/>
</dbReference>
<dbReference type="NCBIfam" id="TIGR00089">
    <property type="entry name" value="MiaB/RimO family radical SAM methylthiotransferase"/>
    <property type="match status" value="1"/>
</dbReference>
<dbReference type="InterPro" id="IPR058240">
    <property type="entry name" value="rSAM_sf"/>
</dbReference>
<evidence type="ECO:0000256" key="1">
    <source>
        <dbReference type="ARBA" id="ARBA00001966"/>
    </source>
</evidence>
<sequence length="442" mass="50497">MENKKKVAFYTLGCKLNFSETSTIARSFQDEGFERVDFEEVADMYVINTCSVTENADKQFKQVVRKAMKLNNKAFVAAIGCYAQLKPEELANVDGVDLVLGATEKFKITDYINDLSKNNFGEVHSCEIEEADFYVGSYSIGDRTRAFLKVQDGCDYKCTYCTIPLARGISRSDELQNVLKNAKEISEQGIKEIVLTGVNIGDYGKGEFGNKKHEHTFLELVQALDQVEGIERLRISSIEPNLLKNETIEFVSKSRTFVPHFHIPLQSGSNEILKLMKRRYLREVYTERVNKIREVMPDACIGVDVIVGFPGETDEHFLETYHFLNDLDISYLHVFTYSERDNTEAAEMEGVVPNNVRAKRSKMLRGLSVKKRRAFYESQIGTNRTVLFEAENKEGYIHGFTENYVRVKTPWNPELANTLHEINLTKIDEDGSVRLEFLNVEV</sequence>
<dbReference type="SFLD" id="SFLDG01061">
    <property type="entry name" value="methylthiotransferase"/>
    <property type="match status" value="1"/>
</dbReference>
<dbReference type="GO" id="GO:0051539">
    <property type="term" value="F:4 iron, 4 sulfur cluster binding"/>
    <property type="evidence" value="ECO:0007669"/>
    <property type="project" value="UniProtKB-KW"/>
</dbReference>
<dbReference type="EC" id="2.8.4.5" evidence="3"/>
<evidence type="ECO:0000313" key="18">
    <source>
        <dbReference type="EMBL" id="POY41131.1"/>
    </source>
</evidence>
<evidence type="ECO:0000313" key="19">
    <source>
        <dbReference type="Proteomes" id="UP000237310"/>
    </source>
</evidence>
<dbReference type="SFLD" id="SFLDS00029">
    <property type="entry name" value="Radical_SAM"/>
    <property type="match status" value="1"/>
</dbReference>
<dbReference type="Pfam" id="PF04055">
    <property type="entry name" value="Radical_SAM"/>
    <property type="match status" value="1"/>
</dbReference>
<dbReference type="NCBIfam" id="TIGR01579">
    <property type="entry name" value="MiaB-like-C"/>
    <property type="match status" value="1"/>
</dbReference>
<keyword evidence="7" id="KW-0949">S-adenosyl-L-methionine</keyword>
<evidence type="ECO:0000256" key="8">
    <source>
        <dbReference type="ARBA" id="ARBA00022694"/>
    </source>
</evidence>
<keyword evidence="5" id="KW-0963">Cytoplasm</keyword>
<protein>
    <recommendedName>
        <fullName evidence="15">Threonylcarbamoyladenosine tRNA methylthiotransferase MtaB</fullName>
        <ecNumber evidence="3">2.8.4.5</ecNumber>
    </recommendedName>
    <alternativeName>
        <fullName evidence="12">tRNA-t(6)A37 methylthiotransferase</fullName>
    </alternativeName>
</protein>
<feature type="domain" description="MTTase N-terminal" evidence="16">
    <location>
        <begin position="5"/>
        <end position="117"/>
    </location>
</feature>
<evidence type="ECO:0000256" key="5">
    <source>
        <dbReference type="ARBA" id="ARBA00022490"/>
    </source>
</evidence>
<accession>A0A2S5AEX9</accession>
<evidence type="ECO:0000256" key="13">
    <source>
        <dbReference type="ARBA" id="ARBA00051661"/>
    </source>
</evidence>
<dbReference type="Proteomes" id="UP000237310">
    <property type="component" value="Unassembled WGS sequence"/>
</dbReference>
<dbReference type="AlphaFoldDB" id="A0A2S5AEX9"/>
<comment type="function">
    <text evidence="2">Catalyzes the methylthiolation of N6-threonylcarbamoyladenosine (t(6)A), leading to the formation of 2-methylthio-N6-threonylcarbamoyladenosine (ms(2)t(6)A) at position 37 in tRNAs that read codons beginning with adenine.</text>
</comment>
<keyword evidence="8" id="KW-0819">tRNA processing</keyword>
<evidence type="ECO:0000256" key="10">
    <source>
        <dbReference type="ARBA" id="ARBA00023004"/>
    </source>
</evidence>
<keyword evidence="9" id="KW-0479">Metal-binding</keyword>
<dbReference type="GO" id="GO:0035598">
    <property type="term" value="F:tRNA (N(6)-L-threonylcarbamoyladenosine(37)-C(2))-methylthiotransferase activity"/>
    <property type="evidence" value="ECO:0007669"/>
    <property type="project" value="UniProtKB-EC"/>
</dbReference>
<gene>
    <name evidence="18" type="ORF">C3L50_00970</name>
</gene>
<evidence type="ECO:0000256" key="2">
    <source>
        <dbReference type="ARBA" id="ARBA00002399"/>
    </source>
</evidence>
<proteinExistence type="inferred from homology"/>
<evidence type="ECO:0000256" key="4">
    <source>
        <dbReference type="ARBA" id="ARBA00022485"/>
    </source>
</evidence>
<dbReference type="OrthoDB" id="9805215at2"/>
<dbReference type="PROSITE" id="PS51918">
    <property type="entry name" value="RADICAL_SAM"/>
    <property type="match status" value="1"/>
</dbReference>
<comment type="caution">
    <text evidence="18">The sequence shown here is derived from an EMBL/GenBank/DDBJ whole genome shotgun (WGS) entry which is preliminary data.</text>
</comment>
<dbReference type="PANTHER" id="PTHR43020:SF2">
    <property type="entry name" value="MITOCHONDRIAL TRNA METHYLTHIOTRANSFERASE CDK5RAP1"/>
    <property type="match status" value="1"/>
</dbReference>
<keyword evidence="11" id="KW-0411">Iron-sulfur</keyword>
<dbReference type="PANTHER" id="PTHR43020">
    <property type="entry name" value="CDK5 REGULATORY SUBUNIT-ASSOCIATED PROTEIN 1"/>
    <property type="match status" value="1"/>
</dbReference>
<comment type="cofactor">
    <cofactor evidence="1">
        <name>[4Fe-4S] cluster</name>
        <dbReference type="ChEBI" id="CHEBI:49883"/>
    </cofactor>
</comment>
<dbReference type="SFLD" id="SFLDG01082">
    <property type="entry name" value="B12-binding_domain_containing"/>
    <property type="match status" value="1"/>
</dbReference>
<dbReference type="Pfam" id="PF00919">
    <property type="entry name" value="UPF0004"/>
    <property type="match status" value="1"/>
</dbReference>
<dbReference type="Gene3D" id="3.80.30.20">
    <property type="entry name" value="tm_1862 like domain"/>
    <property type="match status" value="1"/>
</dbReference>
<dbReference type="PROSITE" id="PS01278">
    <property type="entry name" value="MTTASE_RADICAL"/>
    <property type="match status" value="1"/>
</dbReference>
<dbReference type="SUPFAM" id="SSF102114">
    <property type="entry name" value="Radical SAM enzymes"/>
    <property type="match status" value="1"/>
</dbReference>
<dbReference type="InterPro" id="IPR006467">
    <property type="entry name" value="MiaB-like_bact"/>
</dbReference>
<dbReference type="InterPro" id="IPR013848">
    <property type="entry name" value="Methylthiotransferase_N"/>
</dbReference>
<dbReference type="InterPro" id="IPR023404">
    <property type="entry name" value="rSAM_horseshoe"/>
</dbReference>
<evidence type="ECO:0000259" key="17">
    <source>
        <dbReference type="PROSITE" id="PS51918"/>
    </source>
</evidence>
<dbReference type="GO" id="GO:0035597">
    <property type="term" value="F:tRNA-2-methylthio-N(6)-dimethylallyladenosine(37) synthase activity"/>
    <property type="evidence" value="ECO:0007669"/>
    <property type="project" value="TreeGrafter"/>
</dbReference>
<dbReference type="InterPro" id="IPR005839">
    <property type="entry name" value="Methylthiotransferase"/>
</dbReference>
<comment type="catalytic activity">
    <reaction evidence="13">
        <text>N(6)-L-threonylcarbamoyladenosine(37) in tRNA + (sulfur carrier)-SH + AH2 + 2 S-adenosyl-L-methionine = 2-methylsulfanyl-N(6)-L-threonylcarbamoyladenosine(37) in tRNA + (sulfur carrier)-H + 5'-deoxyadenosine + L-methionine + A + S-adenosyl-L-homocysteine + 2 H(+)</text>
        <dbReference type="Rhea" id="RHEA:37075"/>
        <dbReference type="Rhea" id="RHEA-COMP:10163"/>
        <dbReference type="Rhea" id="RHEA-COMP:11092"/>
        <dbReference type="Rhea" id="RHEA-COMP:14737"/>
        <dbReference type="Rhea" id="RHEA-COMP:14739"/>
        <dbReference type="ChEBI" id="CHEBI:13193"/>
        <dbReference type="ChEBI" id="CHEBI:15378"/>
        <dbReference type="ChEBI" id="CHEBI:17319"/>
        <dbReference type="ChEBI" id="CHEBI:17499"/>
        <dbReference type="ChEBI" id="CHEBI:29917"/>
        <dbReference type="ChEBI" id="CHEBI:57844"/>
        <dbReference type="ChEBI" id="CHEBI:57856"/>
        <dbReference type="ChEBI" id="CHEBI:59789"/>
        <dbReference type="ChEBI" id="CHEBI:64428"/>
        <dbReference type="ChEBI" id="CHEBI:74418"/>
        <dbReference type="ChEBI" id="CHEBI:74420"/>
        <dbReference type="EC" id="2.8.4.5"/>
    </reaction>
</comment>
<evidence type="ECO:0000256" key="7">
    <source>
        <dbReference type="ARBA" id="ARBA00022691"/>
    </source>
</evidence>
<dbReference type="InterPro" id="IPR006638">
    <property type="entry name" value="Elp3/MiaA/NifB-like_rSAM"/>
</dbReference>
<dbReference type="FunFam" id="3.80.30.20:FF:000001">
    <property type="entry name" value="tRNA-2-methylthio-N(6)-dimethylallyladenosine synthase 2"/>
    <property type="match status" value="1"/>
</dbReference>
<keyword evidence="6 18" id="KW-0808">Transferase</keyword>
<dbReference type="GO" id="GO:0046872">
    <property type="term" value="F:metal ion binding"/>
    <property type="evidence" value="ECO:0007669"/>
    <property type="project" value="UniProtKB-KW"/>
</dbReference>
<evidence type="ECO:0000256" key="11">
    <source>
        <dbReference type="ARBA" id="ARBA00023014"/>
    </source>
</evidence>
<evidence type="ECO:0000256" key="15">
    <source>
        <dbReference type="ARBA" id="ARBA00069898"/>
    </source>
</evidence>
<dbReference type="Gene3D" id="3.40.50.12160">
    <property type="entry name" value="Methylthiotransferase, N-terminal domain"/>
    <property type="match status" value="1"/>
</dbReference>
<keyword evidence="19" id="KW-1185">Reference proteome</keyword>
<evidence type="ECO:0000256" key="14">
    <source>
        <dbReference type="ARBA" id="ARBA00061574"/>
    </source>
</evidence>
<evidence type="ECO:0000259" key="16">
    <source>
        <dbReference type="PROSITE" id="PS51449"/>
    </source>
</evidence>
<dbReference type="GO" id="GO:0005829">
    <property type="term" value="C:cytosol"/>
    <property type="evidence" value="ECO:0007669"/>
    <property type="project" value="TreeGrafter"/>
</dbReference>
<dbReference type="InterPro" id="IPR038135">
    <property type="entry name" value="Methylthiotransferase_N_sf"/>
</dbReference>
<name>A0A2S5AEX9_9FLAO</name>
<evidence type="ECO:0000256" key="12">
    <source>
        <dbReference type="ARBA" id="ARBA00031213"/>
    </source>
</evidence>
<dbReference type="RefSeq" id="WP_103804128.1">
    <property type="nucleotide sequence ID" value="NZ_PQVG01000001.1"/>
</dbReference>
<dbReference type="InterPro" id="IPR020612">
    <property type="entry name" value="Methylthiotransferase_CS"/>
</dbReference>
<evidence type="ECO:0000256" key="3">
    <source>
        <dbReference type="ARBA" id="ARBA00013273"/>
    </source>
</evidence>